<organism evidence="1">
    <name type="scientific">uncultured marine thaumarchaeote KM3_46_F12</name>
    <dbReference type="NCBI Taxonomy" id="1456160"/>
    <lineage>
        <taxon>Archaea</taxon>
        <taxon>Nitrososphaerota</taxon>
        <taxon>environmental samples</taxon>
    </lineage>
</organism>
<accession>A0A075H2Z7</accession>
<dbReference type="InterPro" id="IPR003737">
    <property type="entry name" value="GlcNAc_PI_deacetylase-related"/>
</dbReference>
<sequence>MNILAVGAHWDDIELGCSLTLKKLGEKGHKIFTVVVCSSQYGKNEDEGMNEDNALEYGLKSFGMMGANYIPTEKEPNSKLVYGKKIMQELEEIASNNKIDGVFTHWFGDVNTDHKAVWEISRTAFRNIKNCFMYQSNSYSDNVDVFKPNFYFGFSNEEYGMKEKFLSQYENEWSRRKDRWSREIFERERYWGHVSGNDYAEGFQTGKLVDFLV</sequence>
<evidence type="ECO:0000313" key="1">
    <source>
        <dbReference type="EMBL" id="AIF10521.1"/>
    </source>
</evidence>
<dbReference type="SUPFAM" id="SSF102588">
    <property type="entry name" value="LmbE-like"/>
    <property type="match status" value="1"/>
</dbReference>
<dbReference type="Pfam" id="PF02585">
    <property type="entry name" value="PIG-L"/>
    <property type="match status" value="1"/>
</dbReference>
<proteinExistence type="predicted"/>
<dbReference type="AlphaFoldDB" id="A0A075H2Z7"/>
<reference evidence="1" key="1">
    <citation type="journal article" date="2014" name="Genome Biol. Evol.">
        <title>Pangenome evidence for extensive interdomain horizontal transfer affecting lineage core and shell genes in uncultured planktonic thaumarchaeota and euryarchaeota.</title>
        <authorList>
            <person name="Deschamps P."/>
            <person name="Zivanovic Y."/>
            <person name="Moreira D."/>
            <person name="Rodriguez-Valera F."/>
            <person name="Lopez-Garcia P."/>
        </authorList>
    </citation>
    <scope>NUCLEOTIDE SEQUENCE</scope>
</reference>
<dbReference type="InterPro" id="IPR024078">
    <property type="entry name" value="LmbE-like_dom_sf"/>
</dbReference>
<protein>
    <submittedName>
        <fullName evidence="1">LmbE family protein</fullName>
    </submittedName>
</protein>
<dbReference type="EMBL" id="KF900894">
    <property type="protein sequence ID" value="AIF10521.1"/>
    <property type="molecule type" value="Genomic_DNA"/>
</dbReference>
<name>A0A075H2Z7_9ARCH</name>
<dbReference type="Gene3D" id="3.40.50.10320">
    <property type="entry name" value="LmbE-like"/>
    <property type="match status" value="1"/>
</dbReference>